<dbReference type="AlphaFoldDB" id="A0AAW4UCY8"/>
<reference evidence="1" key="1">
    <citation type="submission" date="2021-10" db="EMBL/GenBank/DDBJ databases">
        <title>Collection of gut derived symbiotic bacterial strains cultured from healthy donors.</title>
        <authorList>
            <person name="Lin H."/>
            <person name="Littmann E."/>
            <person name="Claire K."/>
            <person name="Pamer E."/>
        </authorList>
    </citation>
    <scope>NUCLEOTIDE SEQUENCE</scope>
    <source>
        <strain evidence="1">MSK.7.16</strain>
    </source>
</reference>
<dbReference type="RefSeq" id="WP_264464502.1">
    <property type="nucleotide sequence ID" value="NZ_JAJCGD010000084.1"/>
</dbReference>
<dbReference type="Proteomes" id="UP001198190">
    <property type="component" value="Unassembled WGS sequence"/>
</dbReference>
<evidence type="ECO:0008006" key="3">
    <source>
        <dbReference type="Google" id="ProtNLM"/>
    </source>
</evidence>
<name>A0AAW4UCY8_9FIRM</name>
<evidence type="ECO:0000313" key="1">
    <source>
        <dbReference type="EMBL" id="MCB6829516.1"/>
    </source>
</evidence>
<protein>
    <recommendedName>
        <fullName evidence="3">Phage tail protein</fullName>
    </recommendedName>
</protein>
<feature type="non-terminal residue" evidence="1">
    <location>
        <position position="1"/>
    </location>
</feature>
<sequence>GGNSASLGELQGDAIRNITGNFVVIGGSIAYEGVFSQNRHRYSGSEWGNWGPTPYYLTSFDASRVVPVAVENRPINKAVRYFIKAK</sequence>
<accession>A0AAW4UCY8</accession>
<proteinExistence type="predicted"/>
<dbReference type="EMBL" id="JAJCGD010000084">
    <property type="protein sequence ID" value="MCB6829516.1"/>
    <property type="molecule type" value="Genomic_DNA"/>
</dbReference>
<gene>
    <name evidence="1" type="ORF">LIY65_12600</name>
</gene>
<dbReference type="SUPFAM" id="SSF88874">
    <property type="entry name" value="Receptor-binding domain of short tail fibre protein gp12"/>
    <property type="match status" value="1"/>
</dbReference>
<organism evidence="1 2">
    <name type="scientific">Megamonas funiformis</name>
    <dbReference type="NCBI Taxonomy" id="437897"/>
    <lineage>
        <taxon>Bacteria</taxon>
        <taxon>Bacillati</taxon>
        <taxon>Bacillota</taxon>
        <taxon>Negativicutes</taxon>
        <taxon>Selenomonadales</taxon>
        <taxon>Selenomonadaceae</taxon>
        <taxon>Megamonas</taxon>
    </lineage>
</organism>
<comment type="caution">
    <text evidence="1">The sequence shown here is derived from an EMBL/GenBank/DDBJ whole genome shotgun (WGS) entry which is preliminary data.</text>
</comment>
<evidence type="ECO:0000313" key="2">
    <source>
        <dbReference type="Proteomes" id="UP001198190"/>
    </source>
</evidence>